<dbReference type="InterPro" id="IPR025285">
    <property type="entry name" value="DUF4145"/>
</dbReference>
<evidence type="ECO:0000313" key="2">
    <source>
        <dbReference type="EMBL" id="SUX32680.1"/>
    </source>
</evidence>
<feature type="domain" description="DUF4145" evidence="1">
    <location>
        <begin position="109"/>
        <end position="190"/>
    </location>
</feature>
<evidence type="ECO:0000259" key="1">
    <source>
        <dbReference type="Pfam" id="PF13643"/>
    </source>
</evidence>
<evidence type="ECO:0000313" key="4">
    <source>
        <dbReference type="Proteomes" id="UP000254029"/>
    </source>
</evidence>
<sequence length="232" mass="25875">MTYEAPDFTKDAFTCPHCNVYAHMRWSLLRPTLDLPELALFQASCQRCDDSSLWLCQNQGNELVTIIFAHREGKAAPPHGRAVRIFPTDCQAPMPNSDLPDDCLEDYMEARSIAELSPRGAAALLRLVIQKLCKHFGEPGKDINSDIGSLVQKGLPKKLQEALDVVRVVGNEAVHPGEIDFQDDAEVVFVLFSLINLIVEKMITEPKEYAAIYQSLPAKKIAGIEQRDKPKT</sequence>
<organism evidence="2 4">
    <name type="scientific">Chromobacterium violaceum</name>
    <dbReference type="NCBI Taxonomy" id="536"/>
    <lineage>
        <taxon>Bacteria</taxon>
        <taxon>Pseudomonadati</taxon>
        <taxon>Pseudomonadota</taxon>
        <taxon>Betaproteobacteria</taxon>
        <taxon>Neisseriales</taxon>
        <taxon>Chromobacteriaceae</taxon>
        <taxon>Chromobacterium</taxon>
    </lineage>
</organism>
<dbReference type="AlphaFoldDB" id="A0AAX2M8S5"/>
<dbReference type="EMBL" id="UIGR01000001">
    <property type="protein sequence ID" value="SUX34785.1"/>
    <property type="molecule type" value="Genomic_DNA"/>
</dbReference>
<accession>A0AAX2M8S5</accession>
<dbReference type="Proteomes" id="UP000254029">
    <property type="component" value="Unassembled WGS sequence"/>
</dbReference>
<name>A0AAX2M8S5_CHRVL</name>
<proteinExistence type="predicted"/>
<protein>
    <recommendedName>
        <fullName evidence="1">DUF4145 domain-containing protein</fullName>
    </recommendedName>
</protein>
<evidence type="ECO:0000313" key="3">
    <source>
        <dbReference type="EMBL" id="SUX34785.1"/>
    </source>
</evidence>
<gene>
    <name evidence="2" type="ORF">NCTC8684_01761</name>
    <name evidence="3" type="ORF">NCTC8684_03645</name>
</gene>
<dbReference type="Pfam" id="PF13643">
    <property type="entry name" value="DUF4145"/>
    <property type="match status" value="1"/>
</dbReference>
<comment type="caution">
    <text evidence="2">The sequence shown here is derived from an EMBL/GenBank/DDBJ whole genome shotgun (WGS) entry which is preliminary data.</text>
</comment>
<dbReference type="EMBL" id="UIGR01000001">
    <property type="protein sequence ID" value="SUX32680.1"/>
    <property type="molecule type" value="Genomic_DNA"/>
</dbReference>
<reference evidence="2 4" key="1">
    <citation type="submission" date="2018-06" db="EMBL/GenBank/DDBJ databases">
        <authorList>
            <consortium name="Pathogen Informatics"/>
            <person name="Doyle S."/>
        </authorList>
    </citation>
    <scope>NUCLEOTIDE SEQUENCE [LARGE SCALE GENOMIC DNA]</scope>
    <source>
        <strain evidence="2 4">NCTC8684</strain>
    </source>
</reference>
<dbReference type="RefSeq" id="WP_076226985.1">
    <property type="nucleotide sequence ID" value="NZ_JBHMEH010000158.1"/>
</dbReference>